<accession>A0ABQ3UUS9</accession>
<proteinExistence type="inferred from homology"/>
<keyword evidence="10" id="KW-1185">Reference proteome</keyword>
<evidence type="ECO:0000256" key="4">
    <source>
        <dbReference type="ARBA" id="ARBA00022692"/>
    </source>
</evidence>
<keyword evidence="2 7" id="KW-0813">Transport</keyword>
<comment type="similarity">
    <text evidence="7">Belongs to the binding-protein-dependent transport system permease family.</text>
</comment>
<evidence type="ECO:0000313" key="9">
    <source>
        <dbReference type="EMBL" id="GHO56448.1"/>
    </source>
</evidence>
<dbReference type="Pfam" id="PF00528">
    <property type="entry name" value="BPD_transp_1"/>
    <property type="match status" value="1"/>
</dbReference>
<evidence type="ECO:0000259" key="8">
    <source>
        <dbReference type="PROSITE" id="PS50928"/>
    </source>
</evidence>
<dbReference type="EMBL" id="BNJG01000002">
    <property type="protein sequence ID" value="GHO56448.1"/>
    <property type="molecule type" value="Genomic_DNA"/>
</dbReference>
<dbReference type="Proteomes" id="UP000654345">
    <property type="component" value="Unassembled WGS sequence"/>
</dbReference>
<dbReference type="PROSITE" id="PS50928">
    <property type="entry name" value="ABC_TM1"/>
    <property type="match status" value="1"/>
</dbReference>
<dbReference type="Gene3D" id="1.10.3720.10">
    <property type="entry name" value="MetI-like"/>
    <property type="match status" value="1"/>
</dbReference>
<feature type="transmembrane region" description="Helical" evidence="7">
    <location>
        <begin position="261"/>
        <end position="285"/>
    </location>
</feature>
<keyword evidence="5 7" id="KW-1133">Transmembrane helix</keyword>
<dbReference type="InterPro" id="IPR035906">
    <property type="entry name" value="MetI-like_sf"/>
</dbReference>
<keyword evidence="3" id="KW-1003">Cell membrane</keyword>
<keyword evidence="4 7" id="KW-0812">Transmembrane</keyword>
<dbReference type="InterPro" id="IPR000515">
    <property type="entry name" value="MetI-like"/>
</dbReference>
<evidence type="ECO:0000313" key="10">
    <source>
        <dbReference type="Proteomes" id="UP000654345"/>
    </source>
</evidence>
<evidence type="ECO:0000256" key="6">
    <source>
        <dbReference type="ARBA" id="ARBA00023136"/>
    </source>
</evidence>
<evidence type="ECO:0000256" key="1">
    <source>
        <dbReference type="ARBA" id="ARBA00004651"/>
    </source>
</evidence>
<gene>
    <name evidence="9" type="ORF">KSB_49230</name>
</gene>
<keyword evidence="6 7" id="KW-0472">Membrane</keyword>
<dbReference type="SUPFAM" id="SSF161098">
    <property type="entry name" value="MetI-like"/>
    <property type="match status" value="1"/>
</dbReference>
<feature type="transmembrane region" description="Helical" evidence="7">
    <location>
        <begin position="218"/>
        <end position="241"/>
    </location>
</feature>
<dbReference type="RefSeq" id="WP_201372937.1">
    <property type="nucleotide sequence ID" value="NZ_BNJG01000002.1"/>
</dbReference>
<protein>
    <submittedName>
        <fullName evidence="9">Sugar ABC transporter permease</fullName>
    </submittedName>
</protein>
<feature type="transmembrane region" description="Helical" evidence="7">
    <location>
        <begin position="94"/>
        <end position="118"/>
    </location>
</feature>
<reference evidence="9 10" key="1">
    <citation type="journal article" date="2021" name="Int. J. Syst. Evol. Microbiol.">
        <title>Reticulibacter mediterranei gen. nov., sp. nov., within the new family Reticulibacteraceae fam. nov., and Ktedonospora formicarum gen. nov., sp. nov., Ktedonobacter robiniae sp. nov., Dictyobacter formicarum sp. nov. and Dictyobacter arantiisoli sp. nov., belonging to the class Ktedonobacteria.</title>
        <authorList>
            <person name="Yabe S."/>
            <person name="Zheng Y."/>
            <person name="Wang C.M."/>
            <person name="Sakai Y."/>
            <person name="Abe K."/>
            <person name="Yokota A."/>
            <person name="Donadio S."/>
            <person name="Cavaletti L."/>
            <person name="Monciardini P."/>
        </authorList>
    </citation>
    <scope>NUCLEOTIDE SEQUENCE [LARGE SCALE GENOMIC DNA]</scope>
    <source>
        <strain evidence="9 10">SOSP1-30</strain>
    </source>
</reference>
<evidence type="ECO:0000256" key="3">
    <source>
        <dbReference type="ARBA" id="ARBA00022475"/>
    </source>
</evidence>
<dbReference type="CDD" id="cd06261">
    <property type="entry name" value="TM_PBP2"/>
    <property type="match status" value="1"/>
</dbReference>
<evidence type="ECO:0000256" key="5">
    <source>
        <dbReference type="ARBA" id="ARBA00022989"/>
    </source>
</evidence>
<evidence type="ECO:0000256" key="2">
    <source>
        <dbReference type="ARBA" id="ARBA00022448"/>
    </source>
</evidence>
<dbReference type="PANTHER" id="PTHR43744">
    <property type="entry name" value="ABC TRANSPORTER PERMEASE PROTEIN MG189-RELATED-RELATED"/>
    <property type="match status" value="1"/>
</dbReference>
<feature type="domain" description="ABC transmembrane type-1" evidence="8">
    <location>
        <begin position="95"/>
        <end position="285"/>
    </location>
</feature>
<dbReference type="PANTHER" id="PTHR43744:SF12">
    <property type="entry name" value="ABC TRANSPORTER PERMEASE PROTEIN MG189-RELATED"/>
    <property type="match status" value="1"/>
</dbReference>
<sequence>MKVSISRPTPLAEVLSEQGKQVQPTRSRGHVRRLSIYIVLVVCSLAFLSPFLWMISTSLKPSQEVFVFPPRLLPSSVQWHNYFDGWMALPFTRFLTNTVLVTVAAIIGNLVSCALPAYAFARLRARGSRFAFMLMLATMMIPIEVTIVPIFLLYSKVHLINTLWTLIIPPWLGYPFSIFLLRQSFLSLPREMDEAARIEGATHFQILTKIILPLSKPALGAVAIIAFVGNWNNLLAPLIYLRSTDNYTLAIGLNLFYGQSLTAYNQLMAVSVLSILPIVITFFFAQRYFIRGVALTGMDR</sequence>
<comment type="caution">
    <text evidence="9">The sequence shown here is derived from an EMBL/GenBank/DDBJ whole genome shotgun (WGS) entry which is preliminary data.</text>
</comment>
<feature type="transmembrane region" description="Helical" evidence="7">
    <location>
        <begin position="160"/>
        <end position="181"/>
    </location>
</feature>
<feature type="transmembrane region" description="Helical" evidence="7">
    <location>
        <begin position="130"/>
        <end position="154"/>
    </location>
</feature>
<evidence type="ECO:0000256" key="7">
    <source>
        <dbReference type="RuleBase" id="RU363032"/>
    </source>
</evidence>
<comment type="subcellular location">
    <subcellularLocation>
        <location evidence="1 7">Cell membrane</location>
        <topology evidence="1 7">Multi-pass membrane protein</topology>
    </subcellularLocation>
</comment>
<feature type="transmembrane region" description="Helical" evidence="7">
    <location>
        <begin position="34"/>
        <end position="55"/>
    </location>
</feature>
<organism evidence="9 10">
    <name type="scientific">Ktedonobacter robiniae</name>
    <dbReference type="NCBI Taxonomy" id="2778365"/>
    <lineage>
        <taxon>Bacteria</taxon>
        <taxon>Bacillati</taxon>
        <taxon>Chloroflexota</taxon>
        <taxon>Ktedonobacteria</taxon>
        <taxon>Ktedonobacterales</taxon>
        <taxon>Ktedonobacteraceae</taxon>
        <taxon>Ktedonobacter</taxon>
    </lineage>
</organism>
<name>A0ABQ3UUS9_9CHLR</name>